<accession>A0ABM5V409</accession>
<dbReference type="Gene3D" id="2.60.40.1090">
    <property type="entry name" value="Fimbrial-type adhesion domain"/>
    <property type="match status" value="1"/>
</dbReference>
<evidence type="ECO:0000313" key="3">
    <source>
        <dbReference type="Proteomes" id="UP000063429"/>
    </source>
</evidence>
<evidence type="ECO:0000313" key="2">
    <source>
        <dbReference type="EMBL" id="AKZ64145.1"/>
    </source>
</evidence>
<dbReference type="Proteomes" id="UP000063429">
    <property type="component" value="Chromosome"/>
</dbReference>
<dbReference type="SUPFAM" id="SSF49401">
    <property type="entry name" value="Bacterial adhesins"/>
    <property type="match status" value="1"/>
</dbReference>
<dbReference type="InterPro" id="IPR036937">
    <property type="entry name" value="Adhesion_dom_fimbrial_sf"/>
</dbReference>
<reference evidence="3" key="1">
    <citation type="journal article" date="2015" name="Genome Announc.">
        <title>Complete Genome Sequence of Herbaspirillum hiltneri N3 (DSM 17495), Isolated from Surface-Sterilized Wheat Roots.</title>
        <authorList>
            <person name="Guizelini D."/>
            <person name="Saizaki P.M."/>
            <person name="Coimbra N.A."/>
            <person name="Weiss V.A."/>
            <person name="Faoro H."/>
            <person name="Sfeir M.Z."/>
            <person name="Baura V.A."/>
            <person name="Monteiro R.A."/>
            <person name="Chubatsu L.S."/>
            <person name="Souza E.M."/>
            <person name="Cruz L.M."/>
            <person name="Pedrosa F.O."/>
            <person name="Raittz R.T."/>
            <person name="Marchaukoski J.N."/>
            <person name="Steffens M.B."/>
        </authorList>
    </citation>
    <scope>NUCLEOTIDE SEQUENCE [LARGE SCALE GENOMIC DNA]</scope>
    <source>
        <strain evidence="3">N3</strain>
    </source>
</reference>
<dbReference type="EMBL" id="CP011409">
    <property type="protein sequence ID" value="AKZ64145.1"/>
    <property type="molecule type" value="Genomic_DNA"/>
</dbReference>
<dbReference type="RefSeq" id="WP_053199383.1">
    <property type="nucleotide sequence ID" value="NZ_CP011409.1"/>
</dbReference>
<keyword evidence="3" id="KW-1185">Reference proteome</keyword>
<feature type="signal peptide" evidence="1">
    <location>
        <begin position="1"/>
        <end position="25"/>
    </location>
</feature>
<name>A0ABM5V409_9BURK</name>
<keyword evidence="1" id="KW-0732">Signal</keyword>
<protein>
    <recommendedName>
        <fullName evidence="4">Type 1 fimbria pilin</fullName>
    </recommendedName>
</protein>
<feature type="chain" id="PRO_5046810036" description="Type 1 fimbria pilin" evidence="1">
    <location>
        <begin position="26"/>
        <end position="154"/>
    </location>
</feature>
<proteinExistence type="predicted"/>
<dbReference type="InterPro" id="IPR008966">
    <property type="entry name" value="Adhesion_dom_sf"/>
</dbReference>
<gene>
    <name evidence="2" type="ORF">F506_17050</name>
</gene>
<organism evidence="2 3">
    <name type="scientific">Herbaspirillum hiltneri N3</name>
    <dbReference type="NCBI Taxonomy" id="1262470"/>
    <lineage>
        <taxon>Bacteria</taxon>
        <taxon>Pseudomonadati</taxon>
        <taxon>Pseudomonadota</taxon>
        <taxon>Betaproteobacteria</taxon>
        <taxon>Burkholderiales</taxon>
        <taxon>Oxalobacteraceae</taxon>
        <taxon>Herbaspirillum</taxon>
    </lineage>
</organism>
<evidence type="ECO:0000256" key="1">
    <source>
        <dbReference type="SAM" id="SignalP"/>
    </source>
</evidence>
<evidence type="ECO:0008006" key="4">
    <source>
        <dbReference type="Google" id="ProtNLM"/>
    </source>
</evidence>
<sequence length="154" mass="16004">MSTTIRFQRLAVFGIISTCSSLAFAVGGTIRFSGAVVESACTVQNQAIDMKTLAASRTGSQIPLSVYCNASQSVRISMQDMGTATGRRTFDGGVAGAEVAISHGAATIGPGDAINYSFKGKQEVSVPLTATLRKAANVDAASMHSSVLISFDYR</sequence>